<dbReference type="CDD" id="cd17913">
    <property type="entry name" value="DEXQc_Suv3"/>
    <property type="match status" value="1"/>
</dbReference>
<keyword evidence="6" id="KW-0547">Nucleotide-binding</keyword>
<keyword evidence="9" id="KW-0067">ATP-binding</keyword>
<evidence type="ECO:0000256" key="10">
    <source>
        <dbReference type="ARBA" id="ARBA00022946"/>
    </source>
</evidence>
<dbReference type="GO" id="GO:0000965">
    <property type="term" value="P:mitochondrial RNA 3'-end processing"/>
    <property type="evidence" value="ECO:0007669"/>
    <property type="project" value="TreeGrafter"/>
</dbReference>
<dbReference type="CDD" id="cd18805">
    <property type="entry name" value="SF2_C_suv3"/>
    <property type="match status" value="1"/>
</dbReference>
<feature type="domain" description="Helicase ATP-binding" evidence="15">
    <location>
        <begin position="533"/>
        <end position="671"/>
    </location>
</feature>
<comment type="similarity">
    <text evidence="4">Belongs to the helicase family.</text>
</comment>
<dbReference type="Gene3D" id="1.20.272.40">
    <property type="match status" value="1"/>
</dbReference>
<comment type="cofactor">
    <cofactor evidence="2">
        <name>Mg(2+)</name>
        <dbReference type="ChEBI" id="CHEBI:18420"/>
    </cofactor>
</comment>
<dbReference type="GO" id="GO:0005524">
    <property type="term" value="F:ATP binding"/>
    <property type="evidence" value="ECO:0007669"/>
    <property type="project" value="UniProtKB-KW"/>
</dbReference>
<reference evidence="18" key="1">
    <citation type="submission" date="2022-11" db="UniProtKB">
        <authorList>
            <consortium name="WormBaseParasite"/>
        </authorList>
    </citation>
    <scope>IDENTIFICATION</scope>
</reference>
<dbReference type="WBParaSite" id="PSU_v2.g2608.t1">
    <property type="protein sequence ID" value="PSU_v2.g2608.t1"/>
    <property type="gene ID" value="PSU_v2.g2608"/>
</dbReference>
<dbReference type="Gene3D" id="1.20.58.1080">
    <property type="match status" value="1"/>
</dbReference>
<dbReference type="GO" id="GO:0005576">
    <property type="term" value="C:extracellular region"/>
    <property type="evidence" value="ECO:0007669"/>
    <property type="project" value="InterPro"/>
</dbReference>
<dbReference type="InterPro" id="IPR014001">
    <property type="entry name" value="Helicase_ATP-bd"/>
</dbReference>
<dbReference type="GO" id="GO:0045025">
    <property type="term" value="C:mitochondrial degradosome"/>
    <property type="evidence" value="ECO:0007669"/>
    <property type="project" value="TreeGrafter"/>
</dbReference>
<evidence type="ECO:0000259" key="14">
    <source>
        <dbReference type="PROSITE" id="PS50940"/>
    </source>
</evidence>
<evidence type="ECO:0000256" key="12">
    <source>
        <dbReference type="ARBA" id="ARBA00047984"/>
    </source>
</evidence>
<dbReference type="InterPro" id="IPR001650">
    <property type="entry name" value="Helicase_C-like"/>
</dbReference>
<dbReference type="SMART" id="SM00490">
    <property type="entry name" value="HELICc"/>
    <property type="match status" value="1"/>
</dbReference>
<dbReference type="PROSITE" id="PS51194">
    <property type="entry name" value="HELICASE_CTER"/>
    <property type="match status" value="1"/>
</dbReference>
<evidence type="ECO:0000256" key="6">
    <source>
        <dbReference type="ARBA" id="ARBA00022741"/>
    </source>
</evidence>
<comment type="cofactor">
    <cofactor evidence="1">
        <name>Mn(2+)</name>
        <dbReference type="ChEBI" id="CHEBI:29035"/>
    </cofactor>
</comment>
<dbReference type="GO" id="GO:0005759">
    <property type="term" value="C:mitochondrial matrix"/>
    <property type="evidence" value="ECO:0007669"/>
    <property type="project" value="UniProtKB-SubCell"/>
</dbReference>
<comment type="catalytic activity">
    <reaction evidence="12">
        <text>ATP + H2O = ADP + phosphate + H(+)</text>
        <dbReference type="Rhea" id="RHEA:13065"/>
        <dbReference type="ChEBI" id="CHEBI:15377"/>
        <dbReference type="ChEBI" id="CHEBI:15378"/>
        <dbReference type="ChEBI" id="CHEBI:30616"/>
        <dbReference type="ChEBI" id="CHEBI:43474"/>
        <dbReference type="ChEBI" id="CHEBI:456216"/>
        <dbReference type="EC" id="3.6.4.13"/>
    </reaction>
</comment>
<evidence type="ECO:0000256" key="7">
    <source>
        <dbReference type="ARBA" id="ARBA00022801"/>
    </source>
</evidence>
<evidence type="ECO:0000256" key="9">
    <source>
        <dbReference type="ARBA" id="ARBA00022840"/>
    </source>
</evidence>
<evidence type="ECO:0000256" key="1">
    <source>
        <dbReference type="ARBA" id="ARBA00001936"/>
    </source>
</evidence>
<dbReference type="InterPro" id="IPR050699">
    <property type="entry name" value="RNA-DNA_Helicase"/>
</dbReference>
<dbReference type="SUPFAM" id="SSF57625">
    <property type="entry name" value="Invertebrate chitin-binding proteins"/>
    <property type="match status" value="3"/>
</dbReference>
<dbReference type="Gene3D" id="1.10.1740.140">
    <property type="match status" value="1"/>
</dbReference>
<evidence type="ECO:0000256" key="5">
    <source>
        <dbReference type="ARBA" id="ARBA00012552"/>
    </source>
</evidence>
<organism evidence="17 18">
    <name type="scientific">Panagrolaimus superbus</name>
    <dbReference type="NCBI Taxonomy" id="310955"/>
    <lineage>
        <taxon>Eukaryota</taxon>
        <taxon>Metazoa</taxon>
        <taxon>Ecdysozoa</taxon>
        <taxon>Nematoda</taxon>
        <taxon>Chromadorea</taxon>
        <taxon>Rhabditida</taxon>
        <taxon>Tylenchina</taxon>
        <taxon>Panagrolaimomorpha</taxon>
        <taxon>Panagrolaimoidea</taxon>
        <taxon>Panagrolaimidae</taxon>
        <taxon>Panagrolaimus</taxon>
    </lineage>
</organism>
<dbReference type="InterPro" id="IPR041082">
    <property type="entry name" value="Suv3_C_1"/>
</dbReference>
<dbReference type="EC" id="3.6.4.13" evidence="5"/>
<dbReference type="InterPro" id="IPR027417">
    <property type="entry name" value="P-loop_NTPase"/>
</dbReference>
<evidence type="ECO:0000259" key="15">
    <source>
        <dbReference type="PROSITE" id="PS51192"/>
    </source>
</evidence>
<dbReference type="PANTHER" id="PTHR12131:SF1">
    <property type="entry name" value="ATP-DEPENDENT RNA HELICASE SUPV3L1, MITOCHONDRIAL-RELATED"/>
    <property type="match status" value="1"/>
</dbReference>
<dbReference type="InterPro" id="IPR022192">
    <property type="entry name" value="SUV3_C"/>
</dbReference>
<evidence type="ECO:0000256" key="13">
    <source>
        <dbReference type="ARBA" id="ARBA00069703"/>
    </source>
</evidence>
<dbReference type="SMART" id="SM00494">
    <property type="entry name" value="ChtBD2"/>
    <property type="match status" value="3"/>
</dbReference>
<keyword evidence="8" id="KW-0347">Helicase</keyword>
<evidence type="ECO:0000313" key="18">
    <source>
        <dbReference type="WBParaSite" id="PSU_v2.g2608.t1"/>
    </source>
</evidence>
<evidence type="ECO:0000256" key="11">
    <source>
        <dbReference type="ARBA" id="ARBA00023128"/>
    </source>
</evidence>
<dbReference type="Pfam" id="PF12513">
    <property type="entry name" value="SUV3_C"/>
    <property type="match status" value="1"/>
</dbReference>
<sequence>MVDRFEGEAIPEVLDNVFASGKQGFLPQNSPVVDHFEGESVPQVLNNAFAHFTENHRPKYQRSALLLDEPLKEGSGSGMEDDEDVGLFWRSKRSVDAKNCPVKQYSYRPMFRRFNATSSHIPHIRTVDNSAYLPSLREMFDNAPDVPPAVDPECYGRENGYTFSSGVCRSTFHRCFNGAKIRHNCAQTGQVYDEYSKVCASRADSLECRPPKPLALLQKGEYDENNLCKNHVDGLYRHPTSCHRIIQCFGKDTFEHPSCEHELAFDESRGVCDYRQNVQGCETFADGTSSKHQSVIGCGGNKHGDYIPNDKDCNSFYRCVWDILELMRCPSGTVFNPKINVCDYPNQMMSFNLFGRTNRLFTSKLYICSVTSSRTYARNRVAKNPRETLSSRTKRIKSIDELVRPIVIPINKSADSSLNNFEGNEALNRDAISILLTDFSKRPTIRELAEENGISDKLFMKAFTSFRQHCLNVEALDPMLKVTLSDIINHGHSVDTMFMYFLSHARKVYPHLESLEDLKLISDLTQPHNWYPEARNIQRKIVFHSGPTNSGKTHSALERFKQAKSGVYLGPLRLLANEIFTKMNAAGVPCDLVTGEERRFALDKMNPSQHLSSTVEMLSTLMEVEVAIIDEIQMIRDDQRGWAFTRALLGAAAQEVHVCGEKAAVKMVKRLLDPIGEHVEVVEYERRSPLTISTHGLGDIRRVEDGDAIVCFSRRSIFGITKLLEKLGISCAVIYGDLPPGAKLSQAAKFNDPNDPVNVIVATDAIGMGLNLNIKRVIFNSLIKPPHGELIPTHAALQIAGRAGRYGTAYAQGKVMTLKNEDMGLLHTILSKPVEEIEKAGIGPTFEQIETFAYHLPHASFVNLLDIFVSVCSVSDDFFVCSVQQTRELAELIDSIRLPLKERYTFCLLPIKSERKVVATSFVKMVRRHSTGQPITYDWFCSILNWPLKPAKKIDDLKHLEQIYDTVGAYLWLSLRMPESFPDEILVREMEKELDELIQDGVDRLMASHPDQS</sequence>
<dbReference type="Gene3D" id="2.170.140.10">
    <property type="entry name" value="Chitin binding domain"/>
    <property type="match status" value="2"/>
</dbReference>
<dbReference type="PANTHER" id="PTHR12131">
    <property type="entry name" value="ATP-DEPENDENT RNA AND DNA HELICASE"/>
    <property type="match status" value="1"/>
</dbReference>
<dbReference type="Gene3D" id="3.40.50.300">
    <property type="entry name" value="P-loop containing nucleotide triphosphate hydrolases"/>
    <property type="match status" value="2"/>
</dbReference>
<dbReference type="AlphaFoldDB" id="A0A914YP33"/>
<dbReference type="InterPro" id="IPR055206">
    <property type="entry name" value="DEXQc_SUV3"/>
</dbReference>
<evidence type="ECO:0000259" key="16">
    <source>
        <dbReference type="PROSITE" id="PS51194"/>
    </source>
</evidence>
<dbReference type="PROSITE" id="PS50940">
    <property type="entry name" value="CHIT_BIND_II"/>
    <property type="match status" value="3"/>
</dbReference>
<dbReference type="FunFam" id="3.40.50.300:FF:000269">
    <property type="entry name" value="ATP-dependent RNA helicase SUPV3L1, mitochondrial"/>
    <property type="match status" value="1"/>
</dbReference>
<comment type="subcellular location">
    <subcellularLocation>
        <location evidence="3">Mitochondrion matrix</location>
    </subcellularLocation>
</comment>
<proteinExistence type="inferred from homology"/>
<keyword evidence="7" id="KW-0378">Hydrolase</keyword>
<feature type="domain" description="Chitin-binding type-2" evidence="14">
    <location>
        <begin position="151"/>
        <end position="210"/>
    </location>
</feature>
<feature type="domain" description="Chitin-binding type-2" evidence="14">
    <location>
        <begin position="225"/>
        <end position="283"/>
    </location>
</feature>
<name>A0A914YP33_9BILA</name>
<dbReference type="Proteomes" id="UP000887577">
    <property type="component" value="Unplaced"/>
</dbReference>
<dbReference type="Pfam" id="PF18147">
    <property type="entry name" value="Suv3_C_1"/>
    <property type="match status" value="1"/>
</dbReference>
<dbReference type="SUPFAM" id="SSF52540">
    <property type="entry name" value="P-loop containing nucleoside triphosphate hydrolases"/>
    <property type="match status" value="1"/>
</dbReference>
<protein>
    <recommendedName>
        <fullName evidence="13">ATP-dependent RNA helicase SUV3 homolog, mitochondrial</fullName>
        <ecNumber evidence="5">3.6.4.13</ecNumber>
    </recommendedName>
</protein>
<evidence type="ECO:0000256" key="8">
    <source>
        <dbReference type="ARBA" id="ARBA00022806"/>
    </source>
</evidence>
<evidence type="ECO:0000256" key="4">
    <source>
        <dbReference type="ARBA" id="ARBA00008708"/>
    </source>
</evidence>
<dbReference type="InterPro" id="IPR041453">
    <property type="entry name" value="Suv3_N"/>
</dbReference>
<dbReference type="FunFam" id="1.20.58.1080:FF:000001">
    <property type="entry name" value="ATP-dependent RNA helicase SUPV3L1, mitochondrial"/>
    <property type="match status" value="1"/>
</dbReference>
<keyword evidence="10" id="KW-0809">Transit peptide</keyword>
<dbReference type="InterPro" id="IPR036508">
    <property type="entry name" value="Chitin-bd_dom_sf"/>
</dbReference>
<dbReference type="GO" id="GO:0008061">
    <property type="term" value="F:chitin binding"/>
    <property type="evidence" value="ECO:0007669"/>
    <property type="project" value="InterPro"/>
</dbReference>
<dbReference type="Pfam" id="PF18114">
    <property type="entry name" value="Suv3_N"/>
    <property type="match status" value="1"/>
</dbReference>
<evidence type="ECO:0000313" key="17">
    <source>
        <dbReference type="Proteomes" id="UP000887577"/>
    </source>
</evidence>
<keyword evidence="11" id="KW-0496">Mitochondrion</keyword>
<dbReference type="Pfam" id="PF00271">
    <property type="entry name" value="Helicase_C"/>
    <property type="match status" value="1"/>
</dbReference>
<dbReference type="Pfam" id="PF01607">
    <property type="entry name" value="CBM_14"/>
    <property type="match status" value="3"/>
</dbReference>
<dbReference type="InterPro" id="IPR002557">
    <property type="entry name" value="Chitin-bd_dom"/>
</dbReference>
<evidence type="ECO:0000256" key="2">
    <source>
        <dbReference type="ARBA" id="ARBA00001946"/>
    </source>
</evidence>
<dbReference type="PROSITE" id="PS51192">
    <property type="entry name" value="HELICASE_ATP_BIND_1"/>
    <property type="match status" value="1"/>
</dbReference>
<dbReference type="InterPro" id="IPR044774">
    <property type="entry name" value="Suv3_DEXQc"/>
</dbReference>
<feature type="domain" description="Chitin-binding type-2" evidence="14">
    <location>
        <begin position="295"/>
        <end position="352"/>
    </location>
</feature>
<keyword evidence="17" id="KW-1185">Reference proteome</keyword>
<dbReference type="Pfam" id="PF22527">
    <property type="entry name" value="DEXQc_Suv3"/>
    <property type="match status" value="1"/>
</dbReference>
<dbReference type="GO" id="GO:0003724">
    <property type="term" value="F:RNA helicase activity"/>
    <property type="evidence" value="ECO:0007669"/>
    <property type="project" value="UniProtKB-EC"/>
</dbReference>
<feature type="domain" description="Helicase C-terminal" evidence="16">
    <location>
        <begin position="674"/>
        <end position="853"/>
    </location>
</feature>
<accession>A0A914YP33</accession>
<evidence type="ECO:0000256" key="3">
    <source>
        <dbReference type="ARBA" id="ARBA00004305"/>
    </source>
</evidence>
<dbReference type="GO" id="GO:0016787">
    <property type="term" value="F:hydrolase activity"/>
    <property type="evidence" value="ECO:0007669"/>
    <property type="project" value="UniProtKB-KW"/>
</dbReference>